<organism evidence="3 4">
    <name type="scientific">Emticicia oligotrophica (strain DSM 17448 / CIP 109782 / MTCC 6937 / GPTSA100-15)</name>
    <dbReference type="NCBI Taxonomy" id="929562"/>
    <lineage>
        <taxon>Bacteria</taxon>
        <taxon>Pseudomonadati</taxon>
        <taxon>Bacteroidota</taxon>
        <taxon>Cytophagia</taxon>
        <taxon>Cytophagales</taxon>
        <taxon>Leadbetterellaceae</taxon>
        <taxon>Emticicia</taxon>
    </lineage>
</organism>
<name>A0ABM5N5D0_EMTOG</name>
<keyword evidence="4" id="KW-1185">Reference proteome</keyword>
<dbReference type="EMBL" id="CP002961">
    <property type="protein sequence ID" value="AFK04688.1"/>
    <property type="molecule type" value="Genomic_DNA"/>
</dbReference>
<reference evidence="3 4" key="1">
    <citation type="submission" date="2011-07" db="EMBL/GenBank/DDBJ databases">
        <title>The complete genome of chromosome of Emticicia oligotrophica DSM 17448.</title>
        <authorList>
            <consortium name="US DOE Joint Genome Institute (JGI-PGF)"/>
            <person name="Lucas S."/>
            <person name="Han J."/>
            <person name="Lapidus A."/>
            <person name="Bruce D."/>
            <person name="Goodwin L."/>
            <person name="Pitluck S."/>
            <person name="Peters L."/>
            <person name="Kyrpides N."/>
            <person name="Mavromatis K."/>
            <person name="Ivanova N."/>
            <person name="Ovchinnikova G."/>
            <person name="Teshima H."/>
            <person name="Detter J.C."/>
            <person name="Tapia R."/>
            <person name="Han C."/>
            <person name="Land M."/>
            <person name="Hauser L."/>
            <person name="Markowitz V."/>
            <person name="Cheng J.-F."/>
            <person name="Hugenholtz P."/>
            <person name="Woyke T."/>
            <person name="Wu D."/>
            <person name="Tindall B."/>
            <person name="Pomrenke H."/>
            <person name="Brambilla E."/>
            <person name="Klenk H.-P."/>
            <person name="Eisen J.A."/>
        </authorList>
    </citation>
    <scope>NUCLEOTIDE SEQUENCE [LARGE SCALE GENOMIC DNA]</scope>
    <source>
        <strain evidence="3 4">DSM 17448</strain>
    </source>
</reference>
<keyword evidence="2" id="KW-0472">Membrane</keyword>
<accession>A0ABM5N5D0</accession>
<keyword evidence="2" id="KW-0812">Transmembrane</keyword>
<protein>
    <recommendedName>
        <fullName evidence="5">Outer membrane protein beta-barrel domain-containing protein</fullName>
    </recommendedName>
</protein>
<feature type="transmembrane region" description="Helical" evidence="2">
    <location>
        <begin position="48"/>
        <end position="69"/>
    </location>
</feature>
<evidence type="ECO:0000256" key="2">
    <source>
        <dbReference type="SAM" id="Phobius"/>
    </source>
</evidence>
<evidence type="ECO:0000256" key="1">
    <source>
        <dbReference type="SAM" id="MobiDB-lite"/>
    </source>
</evidence>
<feature type="compositionally biased region" description="Polar residues" evidence="1">
    <location>
        <begin position="133"/>
        <end position="166"/>
    </location>
</feature>
<proteinExistence type="predicted"/>
<gene>
    <name evidence="3" type="ordered locus">Emtol_3562</name>
</gene>
<sequence length="471" mass="54375">MNTDKFDEAFRRKVESFHPPFSENEVDRIQGYITQHLPLSFWQRFGHVFTYSVSTLLIVSLLTTTLYQLNENKILLNKINELNTKLEQKQLLSTTAIPLKKKVIVEKIDTVYVLKHIRKDVLLNDPQEINFSEDNLSETKSNPISEVENNNDNSFESIEATNGSKSNKNENRKVGIFVKTPKKTIVKRNINYEKESAQEISNQGEYTPKNSNVTDNAITLDKQVEISKQINLNEVRSKGFLPLSLSSATLLREPILKSYDTKALVKNKEFKLPSIKLPPLKYRIGIGANMDNQQIGTSILAEFLLRKKWSVSTGASVNFLGFEHFGNEDEFKRKTTKDFREEHKVDFPVGVPIENIEARQILFRIPLYLNYRIALRNDFTFTLGGGTDFDLHLQKLTSFSRHNYDDSPSAFSEKIKVTAFNNLMFSTGIEKRWKKFSLQISPYAAYQFKTLTYKPTDWTFGIKLNSFYRVK</sequence>
<feature type="region of interest" description="Disordered" evidence="1">
    <location>
        <begin position="133"/>
        <end position="169"/>
    </location>
</feature>
<evidence type="ECO:0008006" key="5">
    <source>
        <dbReference type="Google" id="ProtNLM"/>
    </source>
</evidence>
<evidence type="ECO:0000313" key="4">
    <source>
        <dbReference type="Proteomes" id="UP000002875"/>
    </source>
</evidence>
<dbReference type="RefSeq" id="WP_015030377.1">
    <property type="nucleotide sequence ID" value="NC_018748.1"/>
</dbReference>
<evidence type="ECO:0000313" key="3">
    <source>
        <dbReference type="EMBL" id="AFK04688.1"/>
    </source>
</evidence>
<dbReference type="Proteomes" id="UP000002875">
    <property type="component" value="Chromosome"/>
</dbReference>
<keyword evidence="2" id="KW-1133">Transmembrane helix</keyword>